<gene>
    <name evidence="1" type="ORF">PhaeoP88_04356</name>
</gene>
<dbReference type="RefSeq" id="WP_158526358.1">
    <property type="nucleotide sequence ID" value="NZ_CP010729.1"/>
</dbReference>
<organism evidence="1 2">
    <name type="scientific">Phaeobacter inhibens</name>
    <dbReference type="NCBI Taxonomy" id="221822"/>
    <lineage>
        <taxon>Bacteria</taxon>
        <taxon>Pseudomonadati</taxon>
        <taxon>Pseudomonadota</taxon>
        <taxon>Alphaproteobacteria</taxon>
        <taxon>Rhodobacterales</taxon>
        <taxon>Roseobacteraceae</taxon>
        <taxon>Phaeobacter</taxon>
    </lineage>
</organism>
<dbReference type="SUPFAM" id="SSF53850">
    <property type="entry name" value="Periplasmic binding protein-like II"/>
    <property type="match status" value="1"/>
</dbReference>
<dbReference type="AlphaFoldDB" id="A0A2I7KGE4"/>
<geneLocation type="plasmid" evidence="2">
    <name>pp88_d</name>
</geneLocation>
<name>A0A2I7KGE4_9RHOB</name>
<reference evidence="1 2" key="1">
    <citation type="journal article" date="2017" name="Front. Microbiol.">
        <title>Phaeobacter piscinae sp. nov., a species of the Roseobacter group and potential aquaculture probiont.</title>
        <authorList>
            <person name="Sonnenschein E.C."/>
            <person name="Phippen C.B.W."/>
            <person name="Nielsen K.F."/>
            <person name="Mateiu R.V."/>
            <person name="Melchiorsen J."/>
            <person name="Gram L."/>
            <person name="Overmann J."/>
            <person name="Freese H.M."/>
        </authorList>
    </citation>
    <scope>NUCLEOTIDE SEQUENCE [LARGE SCALE GENOMIC DNA]</scope>
    <source>
        <strain evidence="1 2">P88</strain>
        <plasmid evidence="2">pp88_d</plasmid>
    </source>
</reference>
<dbReference type="Gene3D" id="3.40.190.290">
    <property type="match status" value="1"/>
</dbReference>
<dbReference type="EMBL" id="CP010729">
    <property type="protein sequence ID" value="AUR01668.1"/>
    <property type="molecule type" value="Genomic_DNA"/>
</dbReference>
<proteinExistence type="predicted"/>
<keyword evidence="1" id="KW-0614">Plasmid</keyword>
<sequence>MTRPILPGWLAAPAIRAGTLEQLLPDHTVPSLPVNLLTPPGSEPALRVRCLIDHLVDHRAEIATLMAG</sequence>
<dbReference type="Proteomes" id="UP000236447">
    <property type="component" value="Plasmid pP88_d"/>
</dbReference>
<reference evidence="1 2" key="2">
    <citation type="journal article" date="2017" name="Genome Biol. Evol.">
        <title>Trajectories and Drivers of Genome Evolution in Surface-Associated Marine Phaeobacter.</title>
        <authorList>
            <person name="Freese H.M."/>
            <person name="Sikorski J."/>
            <person name="Bunk B."/>
            <person name="Scheuner C."/>
            <person name="Meier-Kolthoff J.P."/>
            <person name="Sproer C."/>
            <person name="Gram L."/>
            <person name="Overmann J."/>
        </authorList>
    </citation>
    <scope>NUCLEOTIDE SEQUENCE [LARGE SCALE GENOMIC DNA]</scope>
    <source>
        <strain evidence="1 2">P88</strain>
        <plasmid evidence="2">pp88_d</plasmid>
    </source>
</reference>
<evidence type="ECO:0008006" key="3">
    <source>
        <dbReference type="Google" id="ProtNLM"/>
    </source>
</evidence>
<evidence type="ECO:0000313" key="1">
    <source>
        <dbReference type="EMBL" id="AUR01668.1"/>
    </source>
</evidence>
<protein>
    <recommendedName>
        <fullName evidence="3">LysR family transcriptional regulator</fullName>
    </recommendedName>
</protein>
<evidence type="ECO:0000313" key="2">
    <source>
        <dbReference type="Proteomes" id="UP000236447"/>
    </source>
</evidence>
<accession>A0A2I7KGE4</accession>